<organism evidence="2 3">
    <name type="scientific">Polyplosphaeria fusca</name>
    <dbReference type="NCBI Taxonomy" id="682080"/>
    <lineage>
        <taxon>Eukaryota</taxon>
        <taxon>Fungi</taxon>
        <taxon>Dikarya</taxon>
        <taxon>Ascomycota</taxon>
        <taxon>Pezizomycotina</taxon>
        <taxon>Dothideomycetes</taxon>
        <taxon>Pleosporomycetidae</taxon>
        <taxon>Pleosporales</taxon>
        <taxon>Tetraplosphaeriaceae</taxon>
        <taxon>Polyplosphaeria</taxon>
    </lineage>
</organism>
<evidence type="ECO:0000256" key="1">
    <source>
        <dbReference type="SAM" id="MobiDB-lite"/>
    </source>
</evidence>
<evidence type="ECO:0000313" key="3">
    <source>
        <dbReference type="Proteomes" id="UP000799444"/>
    </source>
</evidence>
<feature type="compositionally biased region" description="Pro residues" evidence="1">
    <location>
        <begin position="9"/>
        <end position="19"/>
    </location>
</feature>
<protein>
    <submittedName>
        <fullName evidence="2">Uncharacterized protein</fullName>
    </submittedName>
</protein>
<keyword evidence="3" id="KW-1185">Reference proteome</keyword>
<accession>A0A9P4R5X4</accession>
<feature type="compositionally biased region" description="Polar residues" evidence="1">
    <location>
        <begin position="57"/>
        <end position="66"/>
    </location>
</feature>
<dbReference type="AlphaFoldDB" id="A0A9P4R5X4"/>
<feature type="region of interest" description="Disordered" evidence="1">
    <location>
        <begin position="1"/>
        <end position="22"/>
    </location>
</feature>
<feature type="region of interest" description="Disordered" evidence="1">
    <location>
        <begin position="39"/>
        <end position="81"/>
    </location>
</feature>
<name>A0A9P4R5X4_9PLEO</name>
<proteinExistence type="predicted"/>
<evidence type="ECO:0000313" key="2">
    <source>
        <dbReference type="EMBL" id="KAF2737284.1"/>
    </source>
</evidence>
<dbReference type="Proteomes" id="UP000799444">
    <property type="component" value="Unassembled WGS sequence"/>
</dbReference>
<gene>
    <name evidence="2" type="ORF">EJ04DRAFT_125047</name>
</gene>
<comment type="caution">
    <text evidence="2">The sequence shown here is derived from an EMBL/GenBank/DDBJ whole genome shotgun (WGS) entry which is preliminary data.</text>
</comment>
<reference evidence="2" key="1">
    <citation type="journal article" date="2020" name="Stud. Mycol.">
        <title>101 Dothideomycetes genomes: a test case for predicting lifestyles and emergence of pathogens.</title>
        <authorList>
            <person name="Haridas S."/>
            <person name="Albert R."/>
            <person name="Binder M."/>
            <person name="Bloem J."/>
            <person name="Labutti K."/>
            <person name="Salamov A."/>
            <person name="Andreopoulos B."/>
            <person name="Baker S."/>
            <person name="Barry K."/>
            <person name="Bills G."/>
            <person name="Bluhm B."/>
            <person name="Cannon C."/>
            <person name="Castanera R."/>
            <person name="Culley D."/>
            <person name="Daum C."/>
            <person name="Ezra D."/>
            <person name="Gonzalez J."/>
            <person name="Henrissat B."/>
            <person name="Kuo A."/>
            <person name="Liang C."/>
            <person name="Lipzen A."/>
            <person name="Lutzoni F."/>
            <person name="Magnuson J."/>
            <person name="Mondo S."/>
            <person name="Nolan M."/>
            <person name="Ohm R."/>
            <person name="Pangilinan J."/>
            <person name="Park H.-J."/>
            <person name="Ramirez L."/>
            <person name="Alfaro M."/>
            <person name="Sun H."/>
            <person name="Tritt A."/>
            <person name="Yoshinaga Y."/>
            <person name="Zwiers L.-H."/>
            <person name="Turgeon B."/>
            <person name="Goodwin S."/>
            <person name="Spatafora J."/>
            <person name="Crous P."/>
            <person name="Grigoriev I."/>
        </authorList>
    </citation>
    <scope>NUCLEOTIDE SEQUENCE</scope>
    <source>
        <strain evidence="2">CBS 125425</strain>
    </source>
</reference>
<sequence>MYTVALSPPRAPPPLPRPLVAPKSHQMCPCRDRFREVVPGRTPANPGLILSGMAQFGSRTTSTGPSMSGRRRPPKPTLGPRPWCAHVLRLCEYKLG</sequence>
<dbReference type="EMBL" id="ML996117">
    <property type="protein sequence ID" value="KAF2737284.1"/>
    <property type="molecule type" value="Genomic_DNA"/>
</dbReference>